<feature type="region of interest" description="Disordered" evidence="1">
    <location>
        <begin position="23"/>
        <end position="53"/>
    </location>
</feature>
<evidence type="ECO:0000256" key="1">
    <source>
        <dbReference type="SAM" id="MobiDB-lite"/>
    </source>
</evidence>
<dbReference type="GeneID" id="116950319"/>
<proteinExistence type="predicted"/>
<feature type="compositionally biased region" description="Low complexity" evidence="1">
    <location>
        <begin position="123"/>
        <end position="134"/>
    </location>
</feature>
<dbReference type="RefSeq" id="XP_032823934.1">
    <property type="nucleotide sequence ID" value="XM_032968043.1"/>
</dbReference>
<accession>A0AAJ7TUR1</accession>
<organism evidence="2 3">
    <name type="scientific">Petromyzon marinus</name>
    <name type="common">Sea lamprey</name>
    <dbReference type="NCBI Taxonomy" id="7757"/>
    <lineage>
        <taxon>Eukaryota</taxon>
        <taxon>Metazoa</taxon>
        <taxon>Chordata</taxon>
        <taxon>Craniata</taxon>
        <taxon>Vertebrata</taxon>
        <taxon>Cyclostomata</taxon>
        <taxon>Hyperoartia</taxon>
        <taxon>Petromyzontiformes</taxon>
        <taxon>Petromyzontidae</taxon>
        <taxon>Petromyzon</taxon>
    </lineage>
</organism>
<evidence type="ECO:0000313" key="3">
    <source>
        <dbReference type="RefSeq" id="XP_032823934.1"/>
    </source>
</evidence>
<keyword evidence="2" id="KW-1185">Reference proteome</keyword>
<reference evidence="3" key="1">
    <citation type="submission" date="2025-08" db="UniProtKB">
        <authorList>
            <consortium name="RefSeq"/>
        </authorList>
    </citation>
    <scope>IDENTIFICATION</scope>
    <source>
        <tissue evidence="3">Sperm</tissue>
    </source>
</reference>
<dbReference type="KEGG" id="pmrn:116950319"/>
<dbReference type="Proteomes" id="UP001318040">
    <property type="component" value="Chromosome 38"/>
</dbReference>
<feature type="compositionally biased region" description="Low complexity" evidence="1">
    <location>
        <begin position="35"/>
        <end position="51"/>
    </location>
</feature>
<feature type="region of interest" description="Disordered" evidence="1">
    <location>
        <begin position="116"/>
        <end position="151"/>
    </location>
</feature>
<protein>
    <submittedName>
        <fullName evidence="3">Uncharacterized protein</fullName>
    </submittedName>
</protein>
<sequence length="301" mass="30504">MHPNASGFRLILFAVARKAGTSGNSLAQLRPPSPSSTTYPSSSSSSSTTTSVAQPLVSVSPANPLGAGVSLDPGRLSSARPAVVITAVVVVVVVASSRDGGGGGCVSTGHPPSIVGAAGAWSGSGDCSGPSSSSDESRQPPPRSISSSCGSASASTLTAAAALPAPAVRFEGAPERWRARNQHPDCGRRERGARQEQAVPDAQPRFHQARHHLLLRHVHTVTPRFSSLGGERTAAQPTCSATAVATASTVTSDGGNATIACCRVRLSSFVCVAMMAAGYSTPTRVFSLSLSVLLLLLPSSL</sequence>
<gene>
    <name evidence="3" type="primary">LOC116950319</name>
</gene>
<dbReference type="AlphaFoldDB" id="A0AAJ7TUR1"/>
<feature type="region of interest" description="Disordered" evidence="1">
    <location>
        <begin position="173"/>
        <end position="202"/>
    </location>
</feature>
<name>A0AAJ7TUR1_PETMA</name>
<feature type="compositionally biased region" description="Basic and acidic residues" evidence="1">
    <location>
        <begin position="173"/>
        <end position="194"/>
    </location>
</feature>
<evidence type="ECO:0000313" key="2">
    <source>
        <dbReference type="Proteomes" id="UP001318040"/>
    </source>
</evidence>